<protein>
    <submittedName>
        <fullName evidence="2">Uncharacterized protein</fullName>
    </submittedName>
</protein>
<organism evidence="2 3">
    <name type="scientific">Spirodela intermedia</name>
    <name type="common">Intermediate duckweed</name>
    <dbReference type="NCBI Taxonomy" id="51605"/>
    <lineage>
        <taxon>Eukaryota</taxon>
        <taxon>Viridiplantae</taxon>
        <taxon>Streptophyta</taxon>
        <taxon>Embryophyta</taxon>
        <taxon>Tracheophyta</taxon>
        <taxon>Spermatophyta</taxon>
        <taxon>Magnoliopsida</taxon>
        <taxon>Liliopsida</taxon>
        <taxon>Araceae</taxon>
        <taxon>Lemnoideae</taxon>
        <taxon>Spirodela</taxon>
    </lineage>
</organism>
<sequence>MASKALPLMAFLLIAMLLVSAVVDATETLDTETETSVDQSGFYPNRPGCRYRCCYRYRYYYRYGYRYRYYCRCCRKEQYEATTGKDD</sequence>
<evidence type="ECO:0000256" key="1">
    <source>
        <dbReference type="SAM" id="SignalP"/>
    </source>
</evidence>
<name>A0A7I8L914_SPIIN</name>
<keyword evidence="3" id="KW-1185">Reference proteome</keyword>
<dbReference type="EMBL" id="LR746276">
    <property type="protein sequence ID" value="CAA7406557.1"/>
    <property type="molecule type" value="Genomic_DNA"/>
</dbReference>
<accession>A0A7I8L914</accession>
<evidence type="ECO:0000313" key="2">
    <source>
        <dbReference type="EMBL" id="CAA7406557.1"/>
    </source>
</evidence>
<feature type="chain" id="PRO_5029893998" evidence="1">
    <location>
        <begin position="26"/>
        <end position="87"/>
    </location>
</feature>
<dbReference type="AlphaFoldDB" id="A0A7I8L914"/>
<keyword evidence="1" id="KW-0732">Signal</keyword>
<proteinExistence type="predicted"/>
<reference evidence="2" key="1">
    <citation type="submission" date="2020-02" db="EMBL/GenBank/DDBJ databases">
        <authorList>
            <person name="Scholz U."/>
            <person name="Mascher M."/>
            <person name="Fiebig A."/>
        </authorList>
    </citation>
    <scope>NUCLEOTIDE SEQUENCE</scope>
</reference>
<evidence type="ECO:0000313" key="3">
    <source>
        <dbReference type="Proteomes" id="UP000663760"/>
    </source>
</evidence>
<gene>
    <name evidence="2" type="ORF">SI8410_13017235</name>
</gene>
<dbReference type="Proteomes" id="UP000663760">
    <property type="component" value="Chromosome 13"/>
</dbReference>
<feature type="signal peptide" evidence="1">
    <location>
        <begin position="1"/>
        <end position="25"/>
    </location>
</feature>